<evidence type="ECO:0000256" key="6">
    <source>
        <dbReference type="ARBA" id="ARBA00031445"/>
    </source>
</evidence>
<dbReference type="Proteomes" id="UP000217935">
    <property type="component" value="Chromosome"/>
</dbReference>
<comment type="pathway">
    <text evidence="2 10">Bacterial outer membrane biogenesis; LPS core biosynthesis.</text>
</comment>
<reference evidence="12 13" key="1">
    <citation type="submission" date="2017-06" db="EMBL/GenBank/DDBJ databases">
        <title>Celeribacter sp. TSPH2 complete genome sequence.</title>
        <authorList>
            <person name="Woo J.-H."/>
            <person name="Kim H.-S."/>
        </authorList>
    </citation>
    <scope>NUCLEOTIDE SEQUENCE [LARGE SCALE GENOMIC DNA]</scope>
    <source>
        <strain evidence="12 13">TSPH2</strain>
    </source>
</reference>
<evidence type="ECO:0000256" key="3">
    <source>
        <dbReference type="ARBA" id="ARBA00012621"/>
    </source>
</evidence>
<dbReference type="STRING" id="1758178.GCA_001550095_03079"/>
<evidence type="ECO:0000256" key="1">
    <source>
        <dbReference type="ARBA" id="ARBA00003394"/>
    </source>
</evidence>
<dbReference type="InterPro" id="IPR038107">
    <property type="entry name" value="Glycos_transf_N_sf"/>
</dbReference>
<comment type="function">
    <text evidence="1 10">Involved in lipopolysaccharide (LPS) biosynthesis. Catalyzes the transfer of 3-deoxy-D-manno-octulosonate (Kdo) residue(s) from CMP-Kdo to lipid IV(A), the tetraacyldisaccharide-1,4'-bisphosphate precursor of lipid A.</text>
</comment>
<dbReference type="InterPro" id="IPR039901">
    <property type="entry name" value="Kdotransferase"/>
</dbReference>
<feature type="active site" description="Proton acceptor" evidence="8">
    <location>
        <position position="61"/>
    </location>
</feature>
<protein>
    <recommendedName>
        <fullName evidence="4 10">3-deoxy-D-manno-octulosonic acid transferase</fullName>
        <shortName evidence="10">Kdo transferase</shortName>
        <ecNumber evidence="3 10">2.4.99.12</ecNumber>
    </recommendedName>
    <alternativeName>
        <fullName evidence="6 10">Lipid IV(A) 3-deoxy-D-manno-octulosonic acid transferase</fullName>
    </alternativeName>
</protein>
<keyword evidence="5 10" id="KW-0808">Transferase</keyword>
<evidence type="ECO:0000256" key="9">
    <source>
        <dbReference type="PIRSR" id="PIRSR639901-2"/>
    </source>
</evidence>
<dbReference type="EC" id="2.4.99.12" evidence="3 10"/>
<keyword evidence="10" id="KW-1003">Cell membrane</keyword>
<comment type="catalytic activity">
    <reaction evidence="7 10">
        <text>lipid IVA (E. coli) + CMP-3-deoxy-beta-D-manno-octulosonate = alpha-Kdo-(2-&gt;6)-lipid IVA (E. coli) + CMP + H(+)</text>
        <dbReference type="Rhea" id="RHEA:28066"/>
        <dbReference type="ChEBI" id="CHEBI:15378"/>
        <dbReference type="ChEBI" id="CHEBI:58603"/>
        <dbReference type="ChEBI" id="CHEBI:60364"/>
        <dbReference type="ChEBI" id="CHEBI:60377"/>
        <dbReference type="ChEBI" id="CHEBI:85987"/>
        <dbReference type="EC" id="2.4.99.12"/>
    </reaction>
</comment>
<evidence type="ECO:0000313" key="12">
    <source>
        <dbReference type="EMBL" id="ATG49264.1"/>
    </source>
</evidence>
<dbReference type="KEGG" id="ceh:CEW89_17795"/>
<evidence type="ECO:0000256" key="10">
    <source>
        <dbReference type="RuleBase" id="RU365103"/>
    </source>
</evidence>
<evidence type="ECO:0000256" key="4">
    <source>
        <dbReference type="ARBA" id="ARBA00019077"/>
    </source>
</evidence>
<comment type="subcellular location">
    <subcellularLocation>
        <location evidence="10">Cell membrane</location>
    </subcellularLocation>
</comment>
<dbReference type="Gene3D" id="3.40.50.2000">
    <property type="entry name" value="Glycogen Phosphorylase B"/>
    <property type="match status" value="1"/>
</dbReference>
<dbReference type="UniPathway" id="UPA00958"/>
<dbReference type="PANTHER" id="PTHR42755">
    <property type="entry name" value="3-DEOXY-MANNO-OCTULOSONATE CYTIDYLYLTRANSFERASE"/>
    <property type="match status" value="1"/>
</dbReference>
<dbReference type="Gene3D" id="3.40.50.11720">
    <property type="entry name" value="3-Deoxy-D-manno-octulosonic-acid transferase, N-terminal domain"/>
    <property type="match status" value="1"/>
</dbReference>
<evidence type="ECO:0000313" key="13">
    <source>
        <dbReference type="Proteomes" id="UP000217935"/>
    </source>
</evidence>
<dbReference type="GO" id="GO:0009244">
    <property type="term" value="P:lipopolysaccharide core region biosynthetic process"/>
    <property type="evidence" value="ECO:0007669"/>
    <property type="project" value="UniProtKB-UniRule"/>
</dbReference>
<keyword evidence="10" id="KW-0448">Lipopolysaccharide biosynthesis</keyword>
<dbReference type="GO" id="GO:0043842">
    <property type="term" value="F:Kdo transferase activity"/>
    <property type="evidence" value="ECO:0007669"/>
    <property type="project" value="UniProtKB-EC"/>
</dbReference>
<organism evidence="12 13">
    <name type="scientific">Celeribacter ethanolicus</name>
    <dbReference type="NCBI Taxonomy" id="1758178"/>
    <lineage>
        <taxon>Bacteria</taxon>
        <taxon>Pseudomonadati</taxon>
        <taxon>Pseudomonadota</taxon>
        <taxon>Alphaproteobacteria</taxon>
        <taxon>Rhodobacterales</taxon>
        <taxon>Roseobacteraceae</taxon>
        <taxon>Celeribacter</taxon>
    </lineage>
</organism>
<dbReference type="PANTHER" id="PTHR42755:SF1">
    <property type="entry name" value="3-DEOXY-D-MANNO-OCTULOSONIC ACID TRANSFERASE, MITOCHONDRIAL-RELATED"/>
    <property type="match status" value="1"/>
</dbReference>
<dbReference type="Pfam" id="PF04413">
    <property type="entry name" value="Glycos_transf_N"/>
    <property type="match status" value="1"/>
</dbReference>
<accession>A0A291GGX7</accession>
<dbReference type="InterPro" id="IPR007507">
    <property type="entry name" value="Glycos_transf_N"/>
</dbReference>
<dbReference type="AlphaFoldDB" id="A0A291GGX7"/>
<feature type="site" description="Transition state stabilizer" evidence="9">
    <location>
        <position position="131"/>
    </location>
</feature>
<keyword evidence="13" id="KW-1185">Reference proteome</keyword>
<evidence type="ECO:0000256" key="8">
    <source>
        <dbReference type="PIRSR" id="PIRSR639901-1"/>
    </source>
</evidence>
<evidence type="ECO:0000256" key="7">
    <source>
        <dbReference type="ARBA" id="ARBA00049183"/>
    </source>
</evidence>
<dbReference type="GO" id="GO:0005886">
    <property type="term" value="C:plasma membrane"/>
    <property type="evidence" value="ECO:0007669"/>
    <property type="project" value="UniProtKB-SubCell"/>
</dbReference>
<dbReference type="OrthoDB" id="9789797at2"/>
<proteinExistence type="inferred from homology"/>
<feature type="domain" description="3-deoxy-D-manno-octulosonic-acid transferase N-terminal" evidence="11">
    <location>
        <begin position="33"/>
        <end position="214"/>
    </location>
</feature>
<dbReference type="SUPFAM" id="SSF53756">
    <property type="entry name" value="UDP-Glycosyltransferase/glycogen phosphorylase"/>
    <property type="match status" value="1"/>
</dbReference>
<feature type="site" description="Transition state stabilizer" evidence="9">
    <location>
        <position position="213"/>
    </location>
</feature>
<dbReference type="GO" id="GO:0009245">
    <property type="term" value="P:lipid A biosynthetic process"/>
    <property type="evidence" value="ECO:0007669"/>
    <property type="project" value="TreeGrafter"/>
</dbReference>
<dbReference type="EMBL" id="CP022196">
    <property type="protein sequence ID" value="ATG49264.1"/>
    <property type="molecule type" value="Genomic_DNA"/>
</dbReference>
<gene>
    <name evidence="12" type="ORF">CEW89_17795</name>
</gene>
<name>A0A291GGX7_9RHOB</name>
<comment type="similarity">
    <text evidence="10">Belongs to the glycosyltransferase group 1 family.</text>
</comment>
<sequence>MLLYRALLLLLSPLFALALLRQVLRGREKPRDLAERFTAGIPRHPQSCATRLWVHGASNGELTAARSLIEEALNRAPGLEILVTVNTVSARRMVRKWHLPRVQVRLAPMDLRPVLRHFLDLYDPAALISLENEIWPNRFTILKKRGIPVIVAGARMSERTARRWSHMQWLFGPTMRTTIGAITRLAAQDTASEQRLLQLGLPTDRLLPRMNLKTTVDLQAAPEAALAALRPHFPHATTLLAASTHEGEERVLLEAYGLLRQSQPDARLILAPRHPRRGDAVAQELTRAGLAFARRSLNDDPAAAPVYLADTLGEMALWYQLAGLCFVGGSLTPRGGHTPFEPAQFDCALLHGPHVSNHLAAYQALTDLSAAVEVTDAATLAQAAHRLMAEPDIARRMAQDAQTALAPLRAAQMRQEAFWNALADLPKLQALA</sequence>
<evidence type="ECO:0000256" key="5">
    <source>
        <dbReference type="ARBA" id="ARBA00022679"/>
    </source>
</evidence>
<evidence type="ECO:0000259" key="11">
    <source>
        <dbReference type="Pfam" id="PF04413"/>
    </source>
</evidence>
<keyword evidence="10" id="KW-0472">Membrane</keyword>
<dbReference type="RefSeq" id="WP_096806809.1">
    <property type="nucleotide sequence ID" value="NZ_CP022196.1"/>
</dbReference>
<evidence type="ECO:0000256" key="2">
    <source>
        <dbReference type="ARBA" id="ARBA00004713"/>
    </source>
</evidence>